<comment type="caution">
    <text evidence="8">The sequence shown here is derived from an EMBL/GenBank/DDBJ whole genome shotgun (WGS) entry which is preliminary data.</text>
</comment>
<dbReference type="PANTHER" id="PTHR40621:SF11">
    <property type="entry name" value="TRANSCRIPTION FACTOR KAPC-RELATED"/>
    <property type="match status" value="1"/>
</dbReference>
<feature type="compositionally biased region" description="Pro residues" evidence="7">
    <location>
        <begin position="216"/>
        <end position="225"/>
    </location>
</feature>
<keyword evidence="4" id="KW-0238">DNA-binding</keyword>
<evidence type="ECO:0000313" key="9">
    <source>
        <dbReference type="Proteomes" id="UP000237481"/>
    </source>
</evidence>
<sequence length="508" mass="54454">SVSLSLPEPPKASHVADADAAHSSLTDCCLPPYLPTYAGPALRSPPTTGAASSQTARGSISQLPVHRRGQHPLHGAFAQLGAEVQRAMAGDDSSERPSFASFWRKGKDKLRGKRAAPQGSDQSPTTGGESPERNQAKADKAKSDKEKALLRRQQVRRAQIQHRQRKANYLKQLELDVAQLRDLISLTEHEGRALKKENEDIRTTLRRAGVGSPASAQPPQPPPPSQSQTLAGIPEVDVGVLQQAEAPGPMQVDTLAPLQADSTAPPAPPEELFGDIDIDIDIDDWTVTLSMDETMGTPCFHISSGSSGASVASITSPARSVGDVQLTPAQEQRAINFILALEHVCWNHFGPGDFECHDHDPGQDAGHFLMASAYCMASAPETVYTDREALDSSKKRRSPAAPSPPLQWAALGVTLESLHGLARSLNPGDQEIAPVQAWFELASRYPVETLMGGRVLDTLQREFRGVVRCVAFGAAIERLAFESVIARVLGPSEGSLYSSWDSPHAASA</sequence>
<comment type="similarity">
    <text evidence="2">Belongs to the bZIP family.</text>
</comment>
<evidence type="ECO:0000256" key="3">
    <source>
        <dbReference type="ARBA" id="ARBA00023015"/>
    </source>
</evidence>
<evidence type="ECO:0000256" key="4">
    <source>
        <dbReference type="ARBA" id="ARBA00023125"/>
    </source>
</evidence>
<evidence type="ECO:0000313" key="8">
    <source>
        <dbReference type="EMBL" id="POR36160.1"/>
    </source>
</evidence>
<keyword evidence="6" id="KW-0539">Nucleus</keyword>
<feature type="non-terminal residue" evidence="8">
    <location>
        <position position="1"/>
    </location>
</feature>
<dbReference type="EMBL" id="PKSG01000355">
    <property type="protein sequence ID" value="POR36160.1"/>
    <property type="molecule type" value="Genomic_DNA"/>
</dbReference>
<feature type="region of interest" description="Disordered" evidence="7">
    <location>
        <begin position="36"/>
        <end position="74"/>
    </location>
</feature>
<dbReference type="Gene3D" id="1.20.5.170">
    <property type="match status" value="1"/>
</dbReference>
<feature type="compositionally biased region" description="Polar residues" evidence="7">
    <location>
        <begin position="45"/>
        <end position="62"/>
    </location>
</feature>
<name>A0A2S4L150_9HYPO</name>
<dbReference type="GO" id="GO:0090575">
    <property type="term" value="C:RNA polymerase II transcription regulator complex"/>
    <property type="evidence" value="ECO:0007669"/>
    <property type="project" value="TreeGrafter"/>
</dbReference>
<accession>A0A2S4L150</accession>
<gene>
    <name evidence="8" type="ORF">TPAR_03634</name>
</gene>
<feature type="compositionally biased region" description="Polar residues" evidence="7">
    <location>
        <begin position="119"/>
        <end position="128"/>
    </location>
</feature>
<dbReference type="GO" id="GO:0000976">
    <property type="term" value="F:transcription cis-regulatory region binding"/>
    <property type="evidence" value="ECO:0007669"/>
    <property type="project" value="InterPro"/>
</dbReference>
<reference evidence="8 9" key="1">
    <citation type="submission" date="2018-01" db="EMBL/GenBank/DDBJ databases">
        <title>Harnessing the power of phylogenomics to disentangle the directionality and signatures of interkingdom host jumping in the parasitic fungal genus Tolypocladium.</title>
        <authorList>
            <person name="Quandt C.A."/>
            <person name="Patterson W."/>
            <person name="Spatafora J.W."/>
        </authorList>
    </citation>
    <scope>NUCLEOTIDE SEQUENCE [LARGE SCALE GENOMIC DNA]</scope>
    <source>
        <strain evidence="8 9">NRBC 100945</strain>
    </source>
</reference>
<protein>
    <recommendedName>
        <fullName evidence="10">BZIP domain-containing protein</fullName>
    </recommendedName>
</protein>
<feature type="region of interest" description="Disordered" evidence="7">
    <location>
        <begin position="209"/>
        <end position="230"/>
    </location>
</feature>
<evidence type="ECO:0000256" key="6">
    <source>
        <dbReference type="ARBA" id="ARBA00023242"/>
    </source>
</evidence>
<dbReference type="InterPro" id="IPR050936">
    <property type="entry name" value="AP-1-like"/>
</dbReference>
<dbReference type="AlphaFoldDB" id="A0A2S4L150"/>
<evidence type="ECO:0000256" key="7">
    <source>
        <dbReference type="SAM" id="MobiDB-lite"/>
    </source>
</evidence>
<feature type="compositionally biased region" description="Basic residues" evidence="7">
    <location>
        <begin position="153"/>
        <end position="164"/>
    </location>
</feature>
<dbReference type="CDD" id="cd14688">
    <property type="entry name" value="bZIP_YAP"/>
    <property type="match status" value="1"/>
</dbReference>
<keyword evidence="3" id="KW-0805">Transcription regulation</keyword>
<evidence type="ECO:0000256" key="2">
    <source>
        <dbReference type="ARBA" id="ARBA00007163"/>
    </source>
</evidence>
<keyword evidence="5" id="KW-0804">Transcription</keyword>
<dbReference type="PANTHER" id="PTHR40621">
    <property type="entry name" value="TRANSCRIPTION FACTOR KAPC-RELATED"/>
    <property type="match status" value="1"/>
</dbReference>
<evidence type="ECO:0000256" key="5">
    <source>
        <dbReference type="ARBA" id="ARBA00023163"/>
    </source>
</evidence>
<organism evidence="8 9">
    <name type="scientific">Tolypocladium paradoxum</name>
    <dbReference type="NCBI Taxonomy" id="94208"/>
    <lineage>
        <taxon>Eukaryota</taxon>
        <taxon>Fungi</taxon>
        <taxon>Dikarya</taxon>
        <taxon>Ascomycota</taxon>
        <taxon>Pezizomycotina</taxon>
        <taxon>Sordariomycetes</taxon>
        <taxon>Hypocreomycetidae</taxon>
        <taxon>Hypocreales</taxon>
        <taxon>Ophiocordycipitaceae</taxon>
        <taxon>Tolypocladium</taxon>
    </lineage>
</organism>
<keyword evidence="9" id="KW-1185">Reference proteome</keyword>
<dbReference type="SUPFAM" id="SSF57959">
    <property type="entry name" value="Leucine zipper domain"/>
    <property type="match status" value="1"/>
</dbReference>
<feature type="region of interest" description="Disordered" evidence="7">
    <location>
        <begin position="87"/>
        <end position="164"/>
    </location>
</feature>
<feature type="compositionally biased region" description="Basic and acidic residues" evidence="7">
    <location>
        <begin position="130"/>
        <end position="149"/>
    </location>
</feature>
<dbReference type="STRING" id="94208.A0A2S4L150"/>
<dbReference type="InterPro" id="IPR046347">
    <property type="entry name" value="bZIP_sf"/>
</dbReference>
<dbReference type="OrthoDB" id="5218140at2759"/>
<proteinExistence type="inferred from homology"/>
<evidence type="ECO:0000256" key="1">
    <source>
        <dbReference type="ARBA" id="ARBA00004123"/>
    </source>
</evidence>
<comment type="subcellular location">
    <subcellularLocation>
        <location evidence="1">Nucleus</location>
    </subcellularLocation>
</comment>
<dbReference type="Proteomes" id="UP000237481">
    <property type="component" value="Unassembled WGS sequence"/>
</dbReference>
<dbReference type="GO" id="GO:0001228">
    <property type="term" value="F:DNA-binding transcription activator activity, RNA polymerase II-specific"/>
    <property type="evidence" value="ECO:0007669"/>
    <property type="project" value="TreeGrafter"/>
</dbReference>
<feature type="compositionally biased region" description="Basic residues" evidence="7">
    <location>
        <begin position="104"/>
        <end position="114"/>
    </location>
</feature>
<evidence type="ECO:0008006" key="10">
    <source>
        <dbReference type="Google" id="ProtNLM"/>
    </source>
</evidence>